<feature type="transmembrane region" description="Helical" evidence="1">
    <location>
        <begin position="27"/>
        <end position="48"/>
    </location>
</feature>
<keyword evidence="1" id="KW-0812">Transmembrane</keyword>
<evidence type="ECO:0000256" key="1">
    <source>
        <dbReference type="SAM" id="Phobius"/>
    </source>
</evidence>
<dbReference type="Proteomes" id="UP001497045">
    <property type="component" value="Unassembled WGS sequence"/>
</dbReference>
<reference evidence="2 3" key="1">
    <citation type="submission" date="2024-04" db="EMBL/GenBank/DDBJ databases">
        <title>Aurantiacibacter sp. DGU6 16S ribosomal RNA gene Genome sequencing and assembly.</title>
        <authorList>
            <person name="Park S."/>
        </authorList>
    </citation>
    <scope>NUCLEOTIDE SEQUENCE [LARGE SCALE GENOMIC DNA]</scope>
    <source>
        <strain evidence="2 3">DGU6</strain>
    </source>
</reference>
<gene>
    <name evidence="2" type="ORF">AAEO60_05755</name>
</gene>
<sequence>MEQLIPLLVAVVLIAIAWKVLKGIVKTAALVIILGAVAWFVFLGGGMANAG</sequence>
<proteinExistence type="predicted"/>
<evidence type="ECO:0000313" key="2">
    <source>
        <dbReference type="EMBL" id="MEL1250170.1"/>
    </source>
</evidence>
<comment type="caution">
    <text evidence="2">The sequence shown here is derived from an EMBL/GenBank/DDBJ whole genome shotgun (WGS) entry which is preliminary data.</text>
</comment>
<evidence type="ECO:0000313" key="3">
    <source>
        <dbReference type="Proteomes" id="UP001497045"/>
    </source>
</evidence>
<keyword evidence="1" id="KW-0472">Membrane</keyword>
<keyword evidence="1" id="KW-1133">Transmembrane helix</keyword>
<accession>A0ABU9ICM3</accession>
<organism evidence="2 3">
    <name type="scientific">Aurantiacibacter gilvus</name>
    <dbReference type="NCBI Taxonomy" id="3139141"/>
    <lineage>
        <taxon>Bacteria</taxon>
        <taxon>Pseudomonadati</taxon>
        <taxon>Pseudomonadota</taxon>
        <taxon>Alphaproteobacteria</taxon>
        <taxon>Sphingomonadales</taxon>
        <taxon>Erythrobacteraceae</taxon>
        <taxon>Aurantiacibacter</taxon>
    </lineage>
</organism>
<keyword evidence="3" id="KW-1185">Reference proteome</keyword>
<dbReference type="RefSeq" id="WP_341672687.1">
    <property type="nucleotide sequence ID" value="NZ_JBBYHV010000001.1"/>
</dbReference>
<dbReference type="EMBL" id="JBBYHV010000001">
    <property type="protein sequence ID" value="MEL1250170.1"/>
    <property type="molecule type" value="Genomic_DNA"/>
</dbReference>
<name>A0ABU9ICM3_9SPHN</name>
<protein>
    <submittedName>
        <fullName evidence="2">Uncharacterized protein</fullName>
    </submittedName>
</protein>